<name>A0A158P8R0_ANGCA</name>
<evidence type="ECO:0000313" key="1">
    <source>
        <dbReference type="Proteomes" id="UP000035642"/>
    </source>
</evidence>
<dbReference type="PIRSF" id="PIRSF035170">
    <property type="entry name" value="HD_phosphohydro"/>
    <property type="match status" value="1"/>
</dbReference>
<dbReference type="InterPro" id="IPR009218">
    <property type="entry name" value="HD_phosphohydro"/>
</dbReference>
<accession>A0A158P8R0</accession>
<proteinExistence type="predicted"/>
<dbReference type="AlphaFoldDB" id="A0A158P8R0"/>
<dbReference type="PANTHER" id="PTHR21174">
    <property type="match status" value="1"/>
</dbReference>
<keyword evidence="1" id="KW-1185">Reference proteome</keyword>
<reference evidence="1" key="1">
    <citation type="submission" date="2012-09" db="EMBL/GenBank/DDBJ databases">
        <authorList>
            <person name="Martin A.A."/>
        </authorList>
    </citation>
    <scope>NUCLEOTIDE SEQUENCE</scope>
</reference>
<sequence length="234" mass="27548">MELELAARWNDLTSFLSEKTREKWYKMIIDAYTPRPFRGIAHLCAMFSLFDKYKDHLKDRYATAFAIFFKNLVYDPLASDNAEKSAQLLHQFAQETTLDSVFLLFLSTVKELRMLFEFENYVADLITASGSYSTEAHLSEGVCGAEDVHYLIDFDMAFLGDDEEQFVNHEKAQRKEYDHMRDDEYRNQRAKVLRFFLQIPNIYATKELRADLELKARENIAREIDLLEGKIRTY</sequence>
<organism evidence="1 2">
    <name type="scientific">Angiostrongylus cantonensis</name>
    <name type="common">Rat lungworm</name>
    <dbReference type="NCBI Taxonomy" id="6313"/>
    <lineage>
        <taxon>Eukaryota</taxon>
        <taxon>Metazoa</taxon>
        <taxon>Ecdysozoa</taxon>
        <taxon>Nematoda</taxon>
        <taxon>Chromadorea</taxon>
        <taxon>Rhabditida</taxon>
        <taxon>Rhabditina</taxon>
        <taxon>Rhabditomorpha</taxon>
        <taxon>Strongyloidea</taxon>
        <taxon>Metastrongylidae</taxon>
        <taxon>Angiostrongylus</taxon>
    </lineage>
</organism>
<protein>
    <submittedName>
        <fullName evidence="2">Cullin domain-containing protein</fullName>
    </submittedName>
</protein>
<dbReference type="Proteomes" id="UP000035642">
    <property type="component" value="Unassembled WGS sequence"/>
</dbReference>
<dbReference type="WBParaSite" id="ACAC_0000734501-mRNA-1">
    <property type="protein sequence ID" value="ACAC_0000734501-mRNA-1"/>
    <property type="gene ID" value="ACAC_0000734501"/>
</dbReference>
<evidence type="ECO:0000313" key="2">
    <source>
        <dbReference type="WBParaSite" id="ACAC_0000734501-mRNA-1"/>
    </source>
</evidence>
<reference evidence="2" key="2">
    <citation type="submission" date="2016-04" db="UniProtKB">
        <authorList>
            <consortium name="WormBaseParasite"/>
        </authorList>
    </citation>
    <scope>IDENTIFICATION</scope>
</reference>
<dbReference type="PANTHER" id="PTHR21174:SF0">
    <property type="entry name" value="HD PHOSPHOHYDROLASE FAMILY PROTEIN-RELATED"/>
    <property type="match status" value="1"/>
</dbReference>